<keyword evidence="3" id="KW-1185">Reference proteome</keyword>
<organism evidence="2 3">
    <name type="scientific">Jimgerdemannia flammicorona</name>
    <dbReference type="NCBI Taxonomy" id="994334"/>
    <lineage>
        <taxon>Eukaryota</taxon>
        <taxon>Fungi</taxon>
        <taxon>Fungi incertae sedis</taxon>
        <taxon>Mucoromycota</taxon>
        <taxon>Mucoromycotina</taxon>
        <taxon>Endogonomycetes</taxon>
        <taxon>Endogonales</taxon>
        <taxon>Endogonaceae</taxon>
        <taxon>Jimgerdemannia</taxon>
    </lineage>
</organism>
<comment type="caution">
    <text evidence="2">The sequence shown here is derived from an EMBL/GenBank/DDBJ whole genome shotgun (WGS) entry which is preliminary data.</text>
</comment>
<feature type="compositionally biased region" description="Pro residues" evidence="1">
    <location>
        <begin position="48"/>
        <end position="74"/>
    </location>
</feature>
<sequence>MYVQYINGKPKFPGHLPCSNPTPLPPLYHIPSTATSSPGHLPCSDPTPLFPPPLLPPPPPPPLPPPPPRSPPPTLTQSHTPSILSPSPHPLRPRNPHIRP</sequence>
<feature type="region of interest" description="Disordered" evidence="1">
    <location>
        <begin position="1"/>
        <end position="100"/>
    </location>
</feature>
<proteinExistence type="predicted"/>
<dbReference type="AlphaFoldDB" id="A0A433Q878"/>
<evidence type="ECO:0000256" key="1">
    <source>
        <dbReference type="SAM" id="MobiDB-lite"/>
    </source>
</evidence>
<evidence type="ECO:0000313" key="2">
    <source>
        <dbReference type="EMBL" id="RUS25994.1"/>
    </source>
</evidence>
<evidence type="ECO:0000313" key="3">
    <source>
        <dbReference type="Proteomes" id="UP000274822"/>
    </source>
</evidence>
<gene>
    <name evidence="2" type="ORF">BC938DRAFT_471372</name>
</gene>
<reference evidence="2 3" key="1">
    <citation type="journal article" date="2018" name="New Phytol.">
        <title>Phylogenomics of Endogonaceae and evolution of mycorrhizas within Mucoromycota.</title>
        <authorList>
            <person name="Chang Y."/>
            <person name="Desiro A."/>
            <person name="Na H."/>
            <person name="Sandor L."/>
            <person name="Lipzen A."/>
            <person name="Clum A."/>
            <person name="Barry K."/>
            <person name="Grigoriev I.V."/>
            <person name="Martin F.M."/>
            <person name="Stajich J.E."/>
            <person name="Smith M.E."/>
            <person name="Bonito G."/>
            <person name="Spatafora J.W."/>
        </authorList>
    </citation>
    <scope>NUCLEOTIDE SEQUENCE [LARGE SCALE GENOMIC DNA]</scope>
    <source>
        <strain evidence="2 3">AD002</strain>
    </source>
</reference>
<dbReference type="Proteomes" id="UP000274822">
    <property type="component" value="Unassembled WGS sequence"/>
</dbReference>
<feature type="compositionally biased region" description="Basic residues" evidence="1">
    <location>
        <begin position="91"/>
        <end position="100"/>
    </location>
</feature>
<name>A0A433Q878_9FUNG</name>
<protein>
    <submittedName>
        <fullName evidence="2">Uncharacterized protein</fullName>
    </submittedName>
</protein>
<dbReference type="EMBL" id="RBNJ01011494">
    <property type="protein sequence ID" value="RUS25994.1"/>
    <property type="molecule type" value="Genomic_DNA"/>
</dbReference>
<accession>A0A433Q878</accession>